<feature type="domain" description="Acyl-CoA oxidase/dehydrogenase middle" evidence="10">
    <location>
        <begin position="129"/>
        <end position="223"/>
    </location>
</feature>
<dbReference type="PROSITE" id="PS00072">
    <property type="entry name" value="ACYL_COA_DH_1"/>
    <property type="match status" value="1"/>
</dbReference>
<reference evidence="13" key="1">
    <citation type="submission" date="2016-02" db="EMBL/GenBank/DDBJ databases">
        <authorList>
            <person name="Wen L."/>
            <person name="He K."/>
            <person name="Yang H."/>
        </authorList>
    </citation>
    <scope>NUCLEOTIDE SEQUENCE [LARGE SCALE GENOMIC DNA]</scope>
    <source>
        <strain evidence="13">JCM 15929</strain>
    </source>
</reference>
<protein>
    <recommendedName>
        <fullName evidence="7">Probable acyl-CoA dehydrogenase fadE25</fullName>
    </recommendedName>
</protein>
<feature type="domain" description="Acyl-CoA dehydrogenase/oxidase C-terminal" evidence="9">
    <location>
        <begin position="235"/>
        <end position="385"/>
    </location>
</feature>
<proteinExistence type="inferred from homology"/>
<dbReference type="AlphaFoldDB" id="A0A138ATR7"/>
<dbReference type="InterPro" id="IPR013786">
    <property type="entry name" value="AcylCoA_DH/ox_N"/>
</dbReference>
<dbReference type="Pfam" id="PF00441">
    <property type="entry name" value="Acyl-CoA_dh_1"/>
    <property type="match status" value="1"/>
</dbReference>
<dbReference type="InterPro" id="IPR046373">
    <property type="entry name" value="Acyl-CoA_Oxase/DH_mid-dom_sf"/>
</dbReference>
<dbReference type="GO" id="GO:0050660">
    <property type="term" value="F:flavin adenine dinucleotide binding"/>
    <property type="evidence" value="ECO:0007669"/>
    <property type="project" value="InterPro"/>
</dbReference>
<comment type="cofactor">
    <cofactor evidence="1 8">
        <name>FAD</name>
        <dbReference type="ChEBI" id="CHEBI:57692"/>
    </cofactor>
</comment>
<dbReference type="InterPro" id="IPR036250">
    <property type="entry name" value="AcylCo_DH-like_C"/>
</dbReference>
<dbReference type="CDD" id="cd01158">
    <property type="entry name" value="SCAD_SBCAD"/>
    <property type="match status" value="1"/>
</dbReference>
<sequence>MAGNPDFDLFQLPEEHEELRAAIRALAERDIAPHAKDVDEKERFPQEALDALVASGFNAIHVPEEYGGQGADSVATCIVIEEVARVCGSSSLIPAVNKLGTMGLILNGSEELKQHVLPSLAEGEAMASYALSEREAGSDAASMRTRARREGDEWVLNGSKCWITNGGKSTWYTVMAVTDPEKGANGISSFIVHKDDPGFSVTGYEHKLGIKGSPTAELAFEECRIPAMRMIGDEGTGFKTALQTLDHTRPTIGAQAVGIAQGALDVAIDYIKDRKQFGKSISEFQGVQFMVADMAMRLEAARLMVYTAAARAERGEKNLGFISSASKCFASDVAMDVTTDAVQLLGGAGYTRDFPVERMMRDAKITQIYEGTNQVQRMVMSRQLLR</sequence>
<dbReference type="FunFam" id="1.10.540.10:FF:000023">
    <property type="entry name" value="Acyl-CoA dehydrogenase FadE25"/>
    <property type="match status" value="1"/>
</dbReference>
<evidence type="ECO:0000259" key="9">
    <source>
        <dbReference type="Pfam" id="PF00441"/>
    </source>
</evidence>
<dbReference type="SUPFAM" id="SSF47203">
    <property type="entry name" value="Acyl-CoA dehydrogenase C-terminal domain-like"/>
    <property type="match status" value="1"/>
</dbReference>
<keyword evidence="5 8" id="KW-0560">Oxidoreductase</keyword>
<dbReference type="Gene3D" id="1.20.140.10">
    <property type="entry name" value="Butyryl-CoA Dehydrogenase, subunit A, domain 3"/>
    <property type="match status" value="1"/>
</dbReference>
<dbReference type="SUPFAM" id="SSF56645">
    <property type="entry name" value="Acyl-CoA dehydrogenase NM domain-like"/>
    <property type="match status" value="1"/>
</dbReference>
<dbReference type="PANTHER" id="PTHR43884">
    <property type="entry name" value="ACYL-COA DEHYDROGENASE"/>
    <property type="match status" value="1"/>
</dbReference>
<gene>
    <name evidence="12" type="ORF">AXK60_23465</name>
</gene>
<comment type="caution">
    <text evidence="12">The sequence shown here is derived from an EMBL/GenBank/DDBJ whole genome shotgun (WGS) entry which is preliminary data.</text>
</comment>
<organism evidence="12 13">
    <name type="scientific">Tsukamurella pseudospumae</name>
    <dbReference type="NCBI Taxonomy" id="239498"/>
    <lineage>
        <taxon>Bacteria</taxon>
        <taxon>Bacillati</taxon>
        <taxon>Actinomycetota</taxon>
        <taxon>Actinomycetes</taxon>
        <taxon>Mycobacteriales</taxon>
        <taxon>Tsukamurellaceae</taxon>
        <taxon>Tsukamurella</taxon>
    </lineage>
</organism>
<dbReference type="InterPro" id="IPR009075">
    <property type="entry name" value="AcylCo_DH/oxidase_C"/>
</dbReference>
<evidence type="ECO:0000256" key="8">
    <source>
        <dbReference type="RuleBase" id="RU362125"/>
    </source>
</evidence>
<evidence type="ECO:0000256" key="2">
    <source>
        <dbReference type="ARBA" id="ARBA00009347"/>
    </source>
</evidence>
<comment type="catalytic activity">
    <reaction evidence="6">
        <text>a 2,3-saturated acyl-CoA + A = a 2,3-dehydroacyl-CoA + AH2</text>
        <dbReference type="Rhea" id="RHEA:48608"/>
        <dbReference type="ChEBI" id="CHEBI:13193"/>
        <dbReference type="ChEBI" id="CHEBI:17499"/>
        <dbReference type="ChEBI" id="CHEBI:60015"/>
        <dbReference type="ChEBI" id="CHEBI:65111"/>
    </reaction>
</comment>
<dbReference type="Pfam" id="PF02771">
    <property type="entry name" value="Acyl-CoA_dh_N"/>
    <property type="match status" value="1"/>
</dbReference>
<evidence type="ECO:0000313" key="13">
    <source>
        <dbReference type="Proteomes" id="UP000070258"/>
    </source>
</evidence>
<dbReference type="InterPro" id="IPR006089">
    <property type="entry name" value="Acyl-CoA_DH_CS"/>
</dbReference>
<dbReference type="PIRSF" id="PIRSF016578">
    <property type="entry name" value="HsaA"/>
    <property type="match status" value="1"/>
</dbReference>
<accession>A0A138ATR7</accession>
<feature type="domain" description="Acyl-CoA dehydrogenase/oxidase N-terminal" evidence="11">
    <location>
        <begin position="14"/>
        <end position="124"/>
    </location>
</feature>
<evidence type="ECO:0000259" key="11">
    <source>
        <dbReference type="Pfam" id="PF02771"/>
    </source>
</evidence>
<evidence type="ECO:0000313" key="12">
    <source>
        <dbReference type="EMBL" id="KXP13799.1"/>
    </source>
</evidence>
<evidence type="ECO:0000256" key="7">
    <source>
        <dbReference type="ARBA" id="ARBA00071575"/>
    </source>
</evidence>
<keyword evidence="4 8" id="KW-0274">FAD</keyword>
<dbReference type="InterPro" id="IPR006091">
    <property type="entry name" value="Acyl-CoA_Oxase/DH_mid-dom"/>
</dbReference>
<dbReference type="Gene3D" id="2.40.110.10">
    <property type="entry name" value="Butyryl-CoA Dehydrogenase, subunit A, domain 2"/>
    <property type="match status" value="1"/>
</dbReference>
<dbReference type="FunFam" id="1.20.140.10:FF:000004">
    <property type="entry name" value="Acyl-CoA dehydrogenase FadE25"/>
    <property type="match status" value="1"/>
</dbReference>
<dbReference type="OrthoDB" id="8876745at2"/>
<dbReference type="Pfam" id="PF02770">
    <property type="entry name" value="Acyl-CoA_dh_M"/>
    <property type="match status" value="1"/>
</dbReference>
<evidence type="ECO:0000259" key="10">
    <source>
        <dbReference type="Pfam" id="PF02770"/>
    </source>
</evidence>
<dbReference type="Gene3D" id="1.10.540.10">
    <property type="entry name" value="Acyl-CoA dehydrogenase/oxidase, N-terminal domain"/>
    <property type="match status" value="1"/>
</dbReference>
<name>A0A138ATR7_9ACTN</name>
<dbReference type="InterPro" id="IPR009100">
    <property type="entry name" value="AcylCoA_DH/oxidase_NM_dom_sf"/>
</dbReference>
<evidence type="ECO:0000256" key="5">
    <source>
        <dbReference type="ARBA" id="ARBA00023002"/>
    </source>
</evidence>
<dbReference type="PANTHER" id="PTHR43884:SF12">
    <property type="entry name" value="ISOVALERYL-COA DEHYDROGENASE, MITOCHONDRIAL-RELATED"/>
    <property type="match status" value="1"/>
</dbReference>
<evidence type="ECO:0000256" key="4">
    <source>
        <dbReference type="ARBA" id="ARBA00022827"/>
    </source>
</evidence>
<dbReference type="EMBL" id="LSRF01000011">
    <property type="protein sequence ID" value="KXP13799.1"/>
    <property type="molecule type" value="Genomic_DNA"/>
</dbReference>
<dbReference type="GO" id="GO:0003995">
    <property type="term" value="F:acyl-CoA dehydrogenase activity"/>
    <property type="evidence" value="ECO:0007669"/>
    <property type="project" value="InterPro"/>
</dbReference>
<dbReference type="FunFam" id="2.40.110.10:FF:000001">
    <property type="entry name" value="Acyl-CoA dehydrogenase, mitochondrial"/>
    <property type="match status" value="1"/>
</dbReference>
<dbReference type="RefSeq" id="WP_068570483.1">
    <property type="nucleotide sequence ID" value="NZ_LSRF01000011.1"/>
</dbReference>
<evidence type="ECO:0000256" key="1">
    <source>
        <dbReference type="ARBA" id="ARBA00001974"/>
    </source>
</evidence>
<dbReference type="Proteomes" id="UP000070258">
    <property type="component" value="Unassembled WGS sequence"/>
</dbReference>
<dbReference type="InterPro" id="IPR037069">
    <property type="entry name" value="AcylCoA_DH/ox_N_sf"/>
</dbReference>
<dbReference type="PROSITE" id="PS00073">
    <property type="entry name" value="ACYL_COA_DH_2"/>
    <property type="match status" value="1"/>
</dbReference>
<keyword evidence="3 8" id="KW-0285">Flavoprotein</keyword>
<dbReference type="STRING" id="239498.AXK60_23465"/>
<evidence type="ECO:0000256" key="6">
    <source>
        <dbReference type="ARBA" id="ARBA00052546"/>
    </source>
</evidence>
<comment type="similarity">
    <text evidence="2 8">Belongs to the acyl-CoA dehydrogenase family.</text>
</comment>
<evidence type="ECO:0000256" key="3">
    <source>
        <dbReference type="ARBA" id="ARBA00022630"/>
    </source>
</evidence>